<keyword evidence="9" id="KW-1185">Reference proteome</keyword>
<feature type="compositionally biased region" description="Basic and acidic residues" evidence="7">
    <location>
        <begin position="1"/>
        <end position="18"/>
    </location>
</feature>
<keyword evidence="4 6" id="KW-0539">Nucleus</keyword>
<dbReference type="InterPro" id="IPR003923">
    <property type="entry name" value="TAF10"/>
</dbReference>
<comment type="subcellular location">
    <subcellularLocation>
        <location evidence="1 6">Nucleus</location>
    </subcellularLocation>
</comment>
<dbReference type="EnsemblMetazoa" id="XM_022794369">
    <property type="protein sequence ID" value="XP_022650104"/>
    <property type="gene ID" value="LOC111245702"/>
</dbReference>
<dbReference type="GeneID" id="111245702"/>
<dbReference type="GO" id="GO:0005669">
    <property type="term" value="C:transcription factor TFIID complex"/>
    <property type="evidence" value="ECO:0007669"/>
    <property type="project" value="TreeGrafter"/>
</dbReference>
<comment type="function">
    <text evidence="6">The TFIID basal transcription factor complex plays a major role in the initiation of RNA polymerase II (Pol II)-dependent transcription.</text>
</comment>
<dbReference type="GO" id="GO:1990841">
    <property type="term" value="F:promoter-specific chromatin binding"/>
    <property type="evidence" value="ECO:0007669"/>
    <property type="project" value="TreeGrafter"/>
</dbReference>
<evidence type="ECO:0000313" key="9">
    <source>
        <dbReference type="Proteomes" id="UP000594260"/>
    </source>
</evidence>
<dbReference type="CDD" id="cd07982">
    <property type="entry name" value="HFD_TAF10"/>
    <property type="match status" value="1"/>
</dbReference>
<name>A0A7M7JD56_VARDE</name>
<accession>A0A7M7JD56</accession>
<dbReference type="GO" id="GO:0006367">
    <property type="term" value="P:transcription initiation at RNA polymerase II promoter"/>
    <property type="evidence" value="ECO:0007669"/>
    <property type="project" value="TreeGrafter"/>
</dbReference>
<dbReference type="RefSeq" id="XP_022650104.1">
    <property type="nucleotide sequence ID" value="XM_022794369.1"/>
</dbReference>
<comment type="similarity">
    <text evidence="5 6">Belongs to the TAF10 family.</text>
</comment>
<dbReference type="PRINTS" id="PR01443">
    <property type="entry name" value="TFIID30KDSUB"/>
</dbReference>
<dbReference type="PANTHER" id="PTHR21242">
    <property type="entry name" value="TRANSCRIPTION INITIATION FACTOR TFIID SUBUNIT 10"/>
    <property type="match status" value="1"/>
</dbReference>
<dbReference type="OMA" id="ALTMHIL"/>
<organism evidence="8 9">
    <name type="scientific">Varroa destructor</name>
    <name type="common">Honeybee mite</name>
    <dbReference type="NCBI Taxonomy" id="109461"/>
    <lineage>
        <taxon>Eukaryota</taxon>
        <taxon>Metazoa</taxon>
        <taxon>Ecdysozoa</taxon>
        <taxon>Arthropoda</taxon>
        <taxon>Chelicerata</taxon>
        <taxon>Arachnida</taxon>
        <taxon>Acari</taxon>
        <taxon>Parasitiformes</taxon>
        <taxon>Mesostigmata</taxon>
        <taxon>Gamasina</taxon>
        <taxon>Dermanyssoidea</taxon>
        <taxon>Varroidae</taxon>
        <taxon>Varroa</taxon>
    </lineage>
</organism>
<dbReference type="FunCoup" id="A0A7M7JD56">
    <property type="interactions" value="1067"/>
</dbReference>
<dbReference type="Proteomes" id="UP000594260">
    <property type="component" value="Unplaced"/>
</dbReference>
<dbReference type="InParanoid" id="A0A7M7JD56"/>
<evidence type="ECO:0000256" key="6">
    <source>
        <dbReference type="PIRNR" id="PIRNR017246"/>
    </source>
</evidence>
<dbReference type="PANTHER" id="PTHR21242:SF0">
    <property type="entry name" value="TRANSCRIPTION INITIATION FACTOR TFIID SUBUNIT 10"/>
    <property type="match status" value="1"/>
</dbReference>
<dbReference type="Pfam" id="PF03540">
    <property type="entry name" value="TAF10"/>
    <property type="match status" value="1"/>
</dbReference>
<dbReference type="GO" id="GO:0000124">
    <property type="term" value="C:SAGA complex"/>
    <property type="evidence" value="ECO:0007669"/>
    <property type="project" value="TreeGrafter"/>
</dbReference>
<protein>
    <recommendedName>
        <fullName evidence="6">Transcription initiation factor TFIID subunit 10</fullName>
    </recommendedName>
</protein>
<evidence type="ECO:0000256" key="7">
    <source>
        <dbReference type="SAM" id="MobiDB-lite"/>
    </source>
</evidence>
<dbReference type="AlphaFoldDB" id="A0A7M7JD56"/>
<evidence type="ECO:0000256" key="3">
    <source>
        <dbReference type="ARBA" id="ARBA00023163"/>
    </source>
</evidence>
<evidence type="ECO:0000256" key="1">
    <source>
        <dbReference type="ARBA" id="ARBA00004123"/>
    </source>
</evidence>
<dbReference type="OrthoDB" id="154356at2759"/>
<dbReference type="PIRSF" id="PIRSF017246">
    <property type="entry name" value="TFIID_TAF10"/>
    <property type="match status" value="1"/>
</dbReference>
<dbReference type="KEGG" id="vde:111245702"/>
<keyword evidence="3 6" id="KW-0804">Transcription</keyword>
<feature type="region of interest" description="Disordered" evidence="7">
    <location>
        <begin position="1"/>
        <end position="43"/>
    </location>
</feature>
<evidence type="ECO:0000256" key="4">
    <source>
        <dbReference type="ARBA" id="ARBA00023242"/>
    </source>
</evidence>
<evidence type="ECO:0000256" key="2">
    <source>
        <dbReference type="ARBA" id="ARBA00023015"/>
    </source>
</evidence>
<dbReference type="GO" id="GO:0016251">
    <property type="term" value="F:RNA polymerase II general transcription initiation factor activity"/>
    <property type="evidence" value="ECO:0007669"/>
    <property type="project" value="TreeGrafter"/>
</dbReference>
<proteinExistence type="inferred from homology"/>
<keyword evidence="2 6" id="KW-0805">Transcription regulation</keyword>
<evidence type="ECO:0000256" key="5">
    <source>
        <dbReference type="ARBA" id="ARBA00025730"/>
    </source>
</evidence>
<sequence>MYKVHKQMDPSSHGEKAHSGGAASGGSTSQQQPEFKPSPPLQLSMQELLAQLDEYQPTIPDAVTSYYMNTAGVETSDPKVIRLISLAAQKFVADITNDALQHCKMRGAGQSSKKALKDKKYVLTTEDLTSALSEYGIQVKKPAYYN</sequence>
<evidence type="ECO:0000313" key="8">
    <source>
        <dbReference type="EnsemblMetazoa" id="XP_022650104"/>
    </source>
</evidence>
<reference evidence="8" key="1">
    <citation type="submission" date="2021-01" db="UniProtKB">
        <authorList>
            <consortium name="EnsemblMetazoa"/>
        </authorList>
    </citation>
    <scope>IDENTIFICATION</scope>
</reference>